<dbReference type="EMBL" id="LAZR01001697">
    <property type="protein sequence ID" value="KKN40558.1"/>
    <property type="molecule type" value="Genomic_DNA"/>
</dbReference>
<gene>
    <name evidence="1" type="ORF">LCGC14_0731940</name>
</gene>
<evidence type="ECO:0000313" key="1">
    <source>
        <dbReference type="EMBL" id="KKN40558.1"/>
    </source>
</evidence>
<protein>
    <recommendedName>
        <fullName evidence="2">Helix-turn-helix type 11 domain-containing protein</fullName>
    </recommendedName>
</protein>
<dbReference type="AlphaFoldDB" id="A0A0F9TGG6"/>
<sequence>MAEEIKDKIYKFLKENAGKRFSLKEISRQTKISYPSSLKWTRVLRAEKEDIKIDDHGHIKFLWIEE</sequence>
<accession>A0A0F9TGG6</accession>
<organism evidence="1">
    <name type="scientific">marine sediment metagenome</name>
    <dbReference type="NCBI Taxonomy" id="412755"/>
    <lineage>
        <taxon>unclassified sequences</taxon>
        <taxon>metagenomes</taxon>
        <taxon>ecological metagenomes</taxon>
    </lineage>
</organism>
<proteinExistence type="predicted"/>
<comment type="caution">
    <text evidence="1">The sequence shown here is derived from an EMBL/GenBank/DDBJ whole genome shotgun (WGS) entry which is preliminary data.</text>
</comment>
<evidence type="ECO:0008006" key="2">
    <source>
        <dbReference type="Google" id="ProtNLM"/>
    </source>
</evidence>
<reference evidence="1" key="1">
    <citation type="journal article" date="2015" name="Nature">
        <title>Complex archaea that bridge the gap between prokaryotes and eukaryotes.</title>
        <authorList>
            <person name="Spang A."/>
            <person name="Saw J.H."/>
            <person name="Jorgensen S.L."/>
            <person name="Zaremba-Niedzwiedzka K."/>
            <person name="Martijn J."/>
            <person name="Lind A.E."/>
            <person name="van Eijk R."/>
            <person name="Schleper C."/>
            <person name="Guy L."/>
            <person name="Ettema T.J."/>
        </authorList>
    </citation>
    <scope>NUCLEOTIDE SEQUENCE</scope>
</reference>
<name>A0A0F9TGG6_9ZZZZ</name>